<dbReference type="OrthoDB" id="501320at2"/>
<feature type="domain" description="ABC transporter" evidence="11">
    <location>
        <begin position="6"/>
        <end position="245"/>
    </location>
</feature>
<reference evidence="12 13" key="1">
    <citation type="submission" date="2016-02" db="EMBL/GenBank/DDBJ databases">
        <authorList>
            <person name="Wen L."/>
            <person name="He K."/>
            <person name="Yang H."/>
        </authorList>
    </citation>
    <scope>NUCLEOTIDE SEQUENCE [LARGE SCALE GENOMIC DNA]</scope>
    <source>
        <strain evidence="12">Trichococcus palustris</strain>
    </source>
</reference>
<evidence type="ECO:0000313" key="12">
    <source>
        <dbReference type="EMBL" id="CZQ80414.1"/>
    </source>
</evidence>
<dbReference type="Pfam" id="PF12558">
    <property type="entry name" value="DUF3744"/>
    <property type="match status" value="1"/>
</dbReference>
<evidence type="ECO:0000256" key="6">
    <source>
        <dbReference type="ARBA" id="ARBA00022741"/>
    </source>
</evidence>
<dbReference type="GO" id="GO:0005524">
    <property type="term" value="F:ATP binding"/>
    <property type="evidence" value="ECO:0007669"/>
    <property type="project" value="UniProtKB-KW"/>
</dbReference>
<feature type="domain" description="ABC transporter" evidence="11">
    <location>
        <begin position="300"/>
        <end position="534"/>
    </location>
</feature>
<dbReference type="GO" id="GO:0042626">
    <property type="term" value="F:ATPase-coupled transmembrane transporter activity"/>
    <property type="evidence" value="ECO:0007669"/>
    <property type="project" value="TreeGrafter"/>
</dbReference>
<dbReference type="InterPro" id="IPR027417">
    <property type="entry name" value="P-loop_NTPase"/>
</dbReference>
<protein>
    <submittedName>
        <fullName evidence="12">Abc cobalt transporter</fullName>
    </submittedName>
</protein>
<dbReference type="InterPro" id="IPR015856">
    <property type="entry name" value="ABC_transpr_CbiO/EcfA_su"/>
</dbReference>
<dbReference type="PANTHER" id="PTHR43553">
    <property type="entry name" value="HEAVY METAL TRANSPORTER"/>
    <property type="match status" value="1"/>
</dbReference>
<keyword evidence="3" id="KW-0813">Transport</keyword>
<evidence type="ECO:0000256" key="4">
    <source>
        <dbReference type="ARBA" id="ARBA00022475"/>
    </source>
</evidence>
<name>A0A143Y827_9LACT</name>
<dbReference type="SMART" id="SM00382">
    <property type="entry name" value="AAA"/>
    <property type="match status" value="2"/>
</dbReference>
<dbReference type="GO" id="GO:0016887">
    <property type="term" value="F:ATP hydrolysis activity"/>
    <property type="evidence" value="ECO:0007669"/>
    <property type="project" value="InterPro"/>
</dbReference>
<organism evidence="12 13">
    <name type="scientific">Trichococcus palustris</name>
    <dbReference type="NCBI Taxonomy" id="140314"/>
    <lineage>
        <taxon>Bacteria</taxon>
        <taxon>Bacillati</taxon>
        <taxon>Bacillota</taxon>
        <taxon>Bacilli</taxon>
        <taxon>Lactobacillales</taxon>
        <taxon>Carnobacteriaceae</taxon>
        <taxon>Trichococcus</taxon>
    </lineage>
</organism>
<keyword evidence="9" id="KW-0472">Membrane</keyword>
<proteinExistence type="inferred from homology"/>
<dbReference type="PANTHER" id="PTHR43553:SF26">
    <property type="entry name" value="ABC TRANSPORTER ATP-BINDING PROTEIN BC_2655-RELATED"/>
    <property type="match status" value="1"/>
</dbReference>
<evidence type="ECO:0000259" key="11">
    <source>
        <dbReference type="PROSITE" id="PS50893"/>
    </source>
</evidence>
<comment type="similarity">
    <text evidence="2">Belongs to the ABC transporter superfamily.</text>
</comment>
<dbReference type="FunFam" id="3.40.50.300:FF:000224">
    <property type="entry name" value="Energy-coupling factor transporter ATP-binding protein EcfA"/>
    <property type="match status" value="1"/>
</dbReference>
<dbReference type="SUPFAM" id="SSF52540">
    <property type="entry name" value="P-loop containing nucleoside triphosphate hydrolases"/>
    <property type="match status" value="2"/>
</dbReference>
<dbReference type="PROSITE" id="PS50893">
    <property type="entry name" value="ABC_TRANSPORTER_2"/>
    <property type="match status" value="2"/>
</dbReference>
<dbReference type="STRING" id="140314.SAMN04488076_102218"/>
<dbReference type="EMBL" id="FJNE01000001">
    <property type="protein sequence ID" value="CZQ80414.1"/>
    <property type="molecule type" value="Genomic_DNA"/>
</dbReference>
<evidence type="ECO:0000256" key="9">
    <source>
        <dbReference type="ARBA" id="ARBA00023136"/>
    </source>
</evidence>
<dbReference type="CDD" id="cd03225">
    <property type="entry name" value="ABC_cobalt_CbiO_domain1"/>
    <property type="match status" value="1"/>
</dbReference>
<evidence type="ECO:0000256" key="7">
    <source>
        <dbReference type="ARBA" id="ARBA00022840"/>
    </source>
</evidence>
<dbReference type="InterPro" id="IPR050095">
    <property type="entry name" value="ECF_ABC_transporter_ATP-bd"/>
</dbReference>
<gene>
    <name evidence="12" type="ORF">Tpal_74</name>
</gene>
<dbReference type="AlphaFoldDB" id="A0A143Y827"/>
<dbReference type="GO" id="GO:0043190">
    <property type="term" value="C:ATP-binding cassette (ABC) transporter complex"/>
    <property type="evidence" value="ECO:0007669"/>
    <property type="project" value="TreeGrafter"/>
</dbReference>
<dbReference type="RefSeq" id="WP_087029761.1">
    <property type="nucleotide sequence ID" value="NZ_FJNE01000001.1"/>
</dbReference>
<dbReference type="InterPro" id="IPR017871">
    <property type="entry name" value="ABC_transporter-like_CS"/>
</dbReference>
<evidence type="ECO:0000256" key="5">
    <source>
        <dbReference type="ARBA" id="ARBA00022737"/>
    </source>
</evidence>
<accession>A0A143Y827</accession>
<keyword evidence="5" id="KW-0677">Repeat</keyword>
<comment type="subcellular location">
    <subcellularLocation>
        <location evidence="1">Cell membrane</location>
        <topology evidence="1">Peripheral membrane protein</topology>
    </subcellularLocation>
</comment>
<dbReference type="InterPro" id="IPR003593">
    <property type="entry name" value="AAA+_ATPase"/>
</dbReference>
<evidence type="ECO:0000256" key="10">
    <source>
        <dbReference type="ARBA" id="ARBA00025157"/>
    </source>
</evidence>
<evidence type="ECO:0000313" key="13">
    <source>
        <dbReference type="Proteomes" id="UP000242754"/>
    </source>
</evidence>
<keyword evidence="8" id="KW-1278">Translocase</keyword>
<evidence type="ECO:0000256" key="1">
    <source>
        <dbReference type="ARBA" id="ARBA00004202"/>
    </source>
</evidence>
<dbReference type="InterPro" id="IPR022216">
    <property type="entry name" value="ABC_Co_transporter"/>
</dbReference>
<keyword evidence="7" id="KW-0067">ATP-binding</keyword>
<dbReference type="Gene3D" id="3.40.50.300">
    <property type="entry name" value="P-loop containing nucleotide triphosphate hydrolases"/>
    <property type="match status" value="2"/>
</dbReference>
<keyword evidence="4" id="KW-1003">Cell membrane</keyword>
<keyword evidence="13" id="KW-1185">Reference proteome</keyword>
<evidence type="ECO:0000256" key="8">
    <source>
        <dbReference type="ARBA" id="ARBA00022967"/>
    </source>
</evidence>
<keyword evidence="6" id="KW-0547">Nucleotide-binding</keyword>
<evidence type="ECO:0000256" key="2">
    <source>
        <dbReference type="ARBA" id="ARBA00005417"/>
    </source>
</evidence>
<evidence type="ECO:0000256" key="3">
    <source>
        <dbReference type="ARBA" id="ARBA00022448"/>
    </source>
</evidence>
<sequence>MRRPLISFQNFSFTYSDQREPTLKEISVTIYEGEKILVLGPSGSGKTTFARCVTGVLPNEWNGDATGKIIFHPAEEKSELRFENFLPNEISLIRENLLTDAEKGGETGPRQKIPFRSAQELMKLAGWQSFLQKRPYLKRSFKKLSEQQLGEITMAGVSLDGRPLIVLDEPLANLDPYSGDLAMKFVDDLHRVSDTTVLIVEHRLEDVLVQPIDRILLFSEGRIIADAKPEDILRTEILSDTGIREPLYITAMRYAGVDLDNVRDLANVQKVNGPHLKETMENWLAYLPQFRHHDFDELLLELDNVSFKYPWNDEDIVDGASLRIYKGEMISLVGANGAGKSTLSRLIIGEEKTQSGRILWKGKDISDLNSSDTENYIGYVPQNPKDIISQETVYAEIALKLKQRNLPEEEINKRVDKVSKVCGLQYIKDLPLSMLSFGQLKRVSIAAVLALDPEMIILDEPAAGQDFSHYKDIMDFLQKIHQNGVTVLIVTHDMHLMLEYTRRAVVMAKGKIIADTGSAFVLIDPRLIKAASLKETPLFTFAKQLGMNDPYSFTEKFVYYDRAARLF</sequence>
<dbReference type="InterPro" id="IPR003439">
    <property type="entry name" value="ABC_transporter-like_ATP-bd"/>
</dbReference>
<comment type="function">
    <text evidence="10">Probably part of an ABC transporter complex. Responsible for energy coupling to the transport system.</text>
</comment>
<dbReference type="Pfam" id="PF00005">
    <property type="entry name" value="ABC_tran"/>
    <property type="match status" value="2"/>
</dbReference>
<dbReference type="PROSITE" id="PS00211">
    <property type="entry name" value="ABC_TRANSPORTER_1"/>
    <property type="match status" value="1"/>
</dbReference>
<dbReference type="Proteomes" id="UP000242754">
    <property type="component" value="Unassembled WGS sequence"/>
</dbReference>